<gene>
    <name evidence="1" type="ORF">M8818_003883</name>
</gene>
<comment type="caution">
    <text evidence="1">The sequence shown here is derived from an EMBL/GenBank/DDBJ whole genome shotgun (WGS) entry which is preliminary data.</text>
</comment>
<keyword evidence="2" id="KW-1185">Reference proteome</keyword>
<dbReference type="EMBL" id="JAMKPW020000017">
    <property type="protein sequence ID" value="KAK8209188.1"/>
    <property type="molecule type" value="Genomic_DNA"/>
</dbReference>
<protein>
    <submittedName>
        <fullName evidence="1">Uncharacterized protein</fullName>
    </submittedName>
</protein>
<evidence type="ECO:0000313" key="2">
    <source>
        <dbReference type="Proteomes" id="UP001320706"/>
    </source>
</evidence>
<sequence>MASNPTSTSDSQSLYDLLGTELPAGHRFTFHHVSTPPTKCDPLFAPPPGQKPEITFCESQFLTASITTPNNAAGQAVIVFAIEILIYTTKRLTTIFVAKADSTGHLTELQLPRSQASPVRTIASVYISWLVERRQRPGKRLVVSLFARAQDQYLFPGSVDNKGKHVLNDRQLVKWWCKTLDPVLRQEPKETVGENGQFDKDTTASRGYVIVPGFDRNETTTFFPSSWRADPPDKRRWQYGHPLEEIAANPAAPPRCLVPRFPDDPKARYLDELDEELPDTSHSQTQSSPTKRGSGVWRSIKTLDQFWETMAFRQECSSGRLVGFVWIVFTPSDFDDCLDSGDSSAQHSVLPPLSNGHDLPSLDERIPRKQTRRKKLTGPVITRQPRVKTSSSAHSAGLGPEGSVYFKWPESSRGQIVLDEAAYTRTHDLLLRLDFATLGAAMESSHKWFEEVHLTAGRPGVWGKAIEGSHQDVHAITGTPAGLSNEK</sequence>
<organism evidence="1 2">
    <name type="scientific">Zalaria obscura</name>
    <dbReference type="NCBI Taxonomy" id="2024903"/>
    <lineage>
        <taxon>Eukaryota</taxon>
        <taxon>Fungi</taxon>
        <taxon>Dikarya</taxon>
        <taxon>Ascomycota</taxon>
        <taxon>Pezizomycotina</taxon>
        <taxon>Dothideomycetes</taxon>
        <taxon>Dothideomycetidae</taxon>
        <taxon>Dothideales</taxon>
        <taxon>Zalariaceae</taxon>
        <taxon>Zalaria</taxon>
    </lineage>
</organism>
<reference evidence="1" key="1">
    <citation type="submission" date="2024-02" db="EMBL/GenBank/DDBJ databases">
        <title>Metagenome Assembled Genome of Zalaria obscura JY119.</title>
        <authorList>
            <person name="Vighnesh L."/>
            <person name="Jagadeeshwari U."/>
            <person name="Venkata Ramana C."/>
            <person name="Sasikala C."/>
        </authorList>
    </citation>
    <scope>NUCLEOTIDE SEQUENCE</scope>
    <source>
        <strain evidence="1">JY119</strain>
    </source>
</reference>
<accession>A0ACC3SDP3</accession>
<evidence type="ECO:0000313" key="1">
    <source>
        <dbReference type="EMBL" id="KAK8209188.1"/>
    </source>
</evidence>
<dbReference type="Proteomes" id="UP001320706">
    <property type="component" value="Unassembled WGS sequence"/>
</dbReference>
<proteinExistence type="predicted"/>
<name>A0ACC3SDP3_9PEZI</name>